<dbReference type="Gene3D" id="1.10.443.10">
    <property type="entry name" value="Intergrase catalytic core"/>
    <property type="match status" value="1"/>
</dbReference>
<dbReference type="InterPro" id="IPR050090">
    <property type="entry name" value="Tyrosine_recombinase_XerCD"/>
</dbReference>
<evidence type="ECO:0000256" key="3">
    <source>
        <dbReference type="PROSITE-ProRule" id="PRU01248"/>
    </source>
</evidence>
<dbReference type="GO" id="GO:0006310">
    <property type="term" value="P:DNA recombination"/>
    <property type="evidence" value="ECO:0007669"/>
    <property type="project" value="UniProtKB-KW"/>
</dbReference>
<protein>
    <submittedName>
        <fullName evidence="6">Site-specific recombinase XerD</fullName>
    </submittedName>
</protein>
<reference evidence="6 7" key="1">
    <citation type="submission" date="2018-09" db="EMBL/GenBank/DDBJ databases">
        <title>Genomic Encyclopedia of Archaeal and Bacterial Type Strains, Phase II (KMG-II): from individual species to whole genera.</title>
        <authorList>
            <person name="Goeker M."/>
        </authorList>
    </citation>
    <scope>NUCLEOTIDE SEQUENCE [LARGE SCALE GENOMIC DNA]</scope>
    <source>
        <strain evidence="6 7">DSM 13151</strain>
    </source>
</reference>
<keyword evidence="7" id="KW-1185">Reference proteome</keyword>
<evidence type="ECO:0000256" key="1">
    <source>
        <dbReference type="ARBA" id="ARBA00023125"/>
    </source>
</evidence>
<feature type="domain" description="Core-binding (CB)" evidence="5">
    <location>
        <begin position="25"/>
        <end position="107"/>
    </location>
</feature>
<keyword evidence="1 3" id="KW-0238">DNA-binding</keyword>
<evidence type="ECO:0000313" key="6">
    <source>
        <dbReference type="EMBL" id="RKD85913.1"/>
    </source>
</evidence>
<dbReference type="GO" id="GO:0003677">
    <property type="term" value="F:DNA binding"/>
    <property type="evidence" value="ECO:0007669"/>
    <property type="project" value="UniProtKB-UniRule"/>
</dbReference>
<accession>A0A3R7DA46</accession>
<sequence>MPTADFEKQATRTLEYITESPTIDATNKKLIQAFYRHLLLSGISAARRQKLMAHLKIIAEHTEATPFPDLEKEDIEELVAWIYTRNITESTITDYKQVIKQFWTWMHDGEEPPETAWIQKHRQTHPRLLPQNLLTPHDVEALIESATNERDRAFIALLWETGARIGELIDLRVDDIENSGEQKYVIVDGKTGSRRLLLVESASYLEQWLTVHPNPVTTAFLWCKVDMNQGTPNEQISYQYIRLKILARTQDRAKIEKPVNPHHFRHSRATYLANFLTEAQLCEWFGWVRGSRVPGRYVHLSGRDIDRAYRTTLENQHYHQLGST</sequence>
<name>A0A3R7DA46_9EURY</name>
<dbReference type="InterPro" id="IPR013762">
    <property type="entry name" value="Integrase-like_cat_sf"/>
</dbReference>
<dbReference type="GO" id="GO:0015074">
    <property type="term" value="P:DNA integration"/>
    <property type="evidence" value="ECO:0007669"/>
    <property type="project" value="InterPro"/>
</dbReference>
<dbReference type="Proteomes" id="UP000283805">
    <property type="component" value="Unassembled WGS sequence"/>
</dbReference>
<dbReference type="PANTHER" id="PTHR30349">
    <property type="entry name" value="PHAGE INTEGRASE-RELATED"/>
    <property type="match status" value="1"/>
</dbReference>
<gene>
    <name evidence="6" type="ORF">ATJ93_4685</name>
</gene>
<dbReference type="SUPFAM" id="SSF56349">
    <property type="entry name" value="DNA breaking-rejoining enzymes"/>
    <property type="match status" value="1"/>
</dbReference>
<dbReference type="PROSITE" id="PS51898">
    <property type="entry name" value="TYR_RECOMBINASE"/>
    <property type="match status" value="1"/>
</dbReference>
<dbReference type="PANTHER" id="PTHR30349:SF87">
    <property type="entry name" value="TRANSPOSASE A"/>
    <property type="match status" value="1"/>
</dbReference>
<dbReference type="EMBL" id="RAPO01000011">
    <property type="protein sequence ID" value="RKD85913.1"/>
    <property type="molecule type" value="Genomic_DNA"/>
</dbReference>
<feature type="domain" description="Tyr recombinase" evidence="4">
    <location>
        <begin position="128"/>
        <end position="310"/>
    </location>
</feature>
<evidence type="ECO:0000259" key="5">
    <source>
        <dbReference type="PROSITE" id="PS51900"/>
    </source>
</evidence>
<dbReference type="RefSeq" id="WP_120246949.1">
    <property type="nucleotide sequence ID" value="NZ_RAPO01000011.1"/>
</dbReference>
<dbReference type="PROSITE" id="PS51900">
    <property type="entry name" value="CB"/>
    <property type="match status" value="1"/>
</dbReference>
<evidence type="ECO:0000313" key="7">
    <source>
        <dbReference type="Proteomes" id="UP000283805"/>
    </source>
</evidence>
<evidence type="ECO:0000256" key="2">
    <source>
        <dbReference type="ARBA" id="ARBA00023172"/>
    </source>
</evidence>
<evidence type="ECO:0000259" key="4">
    <source>
        <dbReference type="PROSITE" id="PS51898"/>
    </source>
</evidence>
<proteinExistence type="predicted"/>
<keyword evidence="2" id="KW-0233">DNA recombination</keyword>
<dbReference type="OrthoDB" id="144892at2157"/>
<dbReference type="InterPro" id="IPR044068">
    <property type="entry name" value="CB"/>
</dbReference>
<comment type="caution">
    <text evidence="6">The sequence shown here is derived from an EMBL/GenBank/DDBJ whole genome shotgun (WGS) entry which is preliminary data.</text>
</comment>
<dbReference type="AlphaFoldDB" id="A0A3R7DA46"/>
<dbReference type="Pfam" id="PF00589">
    <property type="entry name" value="Phage_integrase"/>
    <property type="match status" value="1"/>
</dbReference>
<dbReference type="InterPro" id="IPR002104">
    <property type="entry name" value="Integrase_catalytic"/>
</dbReference>
<dbReference type="InterPro" id="IPR011010">
    <property type="entry name" value="DNA_brk_join_enz"/>
</dbReference>
<organism evidence="6 7">
    <name type="scientific">Halopiger aswanensis</name>
    <dbReference type="NCBI Taxonomy" id="148449"/>
    <lineage>
        <taxon>Archaea</taxon>
        <taxon>Methanobacteriati</taxon>
        <taxon>Methanobacteriota</taxon>
        <taxon>Stenosarchaea group</taxon>
        <taxon>Halobacteria</taxon>
        <taxon>Halobacteriales</taxon>
        <taxon>Natrialbaceae</taxon>
        <taxon>Halopiger</taxon>
    </lineage>
</organism>